<dbReference type="SUPFAM" id="SSF51126">
    <property type="entry name" value="Pectin lyase-like"/>
    <property type="match status" value="1"/>
</dbReference>
<dbReference type="InterPro" id="IPR035986">
    <property type="entry name" value="PKD_dom_sf"/>
</dbReference>
<dbReference type="InterPro" id="IPR003644">
    <property type="entry name" value="Calx_beta"/>
</dbReference>
<dbReference type="RefSeq" id="WP_169209904.1">
    <property type="nucleotide sequence ID" value="NZ_JAATNW010000002.1"/>
</dbReference>
<evidence type="ECO:0000313" key="7">
    <source>
        <dbReference type="EMBL" id="NMH59352.1"/>
    </source>
</evidence>
<evidence type="ECO:0000256" key="1">
    <source>
        <dbReference type="ARBA" id="ARBA00022729"/>
    </source>
</evidence>
<sequence>MRCFSLKRYLPAAIVLFCVAISQAVHAHSEDDKSRFVAPNGNDAGACDNRFRPCQSIAYAAAQANKGDKVLVSVGHYAVVDEQTLFYLIGELVQVQGGYSQSDHYQIQNPAMYDTVLSGVPVSFAGQLARKGFNVIADGKQETASAVSQQITQAVTKMSQRHSRADCVDGVAAGFSCRNIALLAHLPLADLPTNSTTANDIWGHVDLNTMREYALIGLRRGVAVIDVTEPESPTIIGSIEGATTTWRDIKVYQYFNRATHSWRAYAYVSADSASEGLRIIDLSQLPDRISEIESLDDDARAHNIYVSHVDYGLNISLPDSTSELIVAGSENNFGAWRSYRLTSPASPSPAYQNDIATRTDYSHDVSGFFVTDERAREDCRGNSSISCSVILDFNEESVRLWDTSNPELPWEIGEATYPNLAYTHSGWTSDDNQYLFVHDELDESSLNLNTAVHVFDISDLTVPSLVATWQGDTRAIDHNGYAKGNRYYMSNYERGLTVLDITDPTAPQEAGFFDTFPSSDNASFNGAWGVYPFLPSGNILVSDIQGGLYLFRDNTANSDGTSVGFRDAKMTAQPGESLSIPVQRTGTANINVDYRIIYGSADNTDITASDGTLTWNAPEDPNQPIEIEITANEEDEFVEQFFVRLMNPSTGNIAGDAGLIKVNIDSTRGNQGVANFSSERFEVAETVGVYNVNVARVGGSQGTLQIQYDVSAGSASTDDFEPVSGNLSWEDGDNQDKVIAITLFDDEINEETETLIITLTGSADNGVGDIATTTIAIRDDESNQSPQVNAGANQTVSAGAQVRLNATASDPENDALTYSWQQTAGENVSLVESDSLTPSFTAPSTATTLTLSLTATDEFGASASDELTITVATTKDDNNSDSGNNAGSSGGGGGALNATLILLLTLTASMRIIGKRSKATYF</sequence>
<dbReference type="InterPro" id="IPR027589">
    <property type="entry name" value="Choice_anch_B"/>
</dbReference>
<dbReference type="Pfam" id="PF08309">
    <property type="entry name" value="LVIVD"/>
    <property type="match status" value="1"/>
</dbReference>
<dbReference type="NCBIfam" id="TIGR04312">
    <property type="entry name" value="choice_anch_B"/>
    <property type="match status" value="1"/>
</dbReference>
<accession>A0ABX1R1L9</accession>
<dbReference type="PANTHER" id="PTHR38787:SF3">
    <property type="entry name" value="REGULATORY P DOMAIN-CONTAINING PROTEIN"/>
    <property type="match status" value="1"/>
</dbReference>
<evidence type="ECO:0000256" key="3">
    <source>
        <dbReference type="ARBA" id="ARBA00022837"/>
    </source>
</evidence>
<evidence type="ECO:0000256" key="4">
    <source>
        <dbReference type="SAM" id="MobiDB-lite"/>
    </source>
</evidence>
<evidence type="ECO:0000313" key="8">
    <source>
        <dbReference type="Proteomes" id="UP000709336"/>
    </source>
</evidence>
<dbReference type="Proteomes" id="UP000709336">
    <property type="component" value="Unassembled WGS sequence"/>
</dbReference>
<evidence type="ECO:0000256" key="5">
    <source>
        <dbReference type="SAM" id="SignalP"/>
    </source>
</evidence>
<dbReference type="InterPro" id="IPR011050">
    <property type="entry name" value="Pectin_lyase_fold/virulence"/>
</dbReference>
<feature type="domain" description="Calx-beta" evidence="6">
    <location>
        <begin position="660"/>
        <end position="760"/>
    </location>
</feature>
<dbReference type="InterPro" id="IPR013783">
    <property type="entry name" value="Ig-like_fold"/>
</dbReference>
<feature type="region of interest" description="Disordered" evidence="4">
    <location>
        <begin position="872"/>
        <end position="891"/>
    </location>
</feature>
<gene>
    <name evidence="7" type="ORF">HCJ96_04870</name>
</gene>
<dbReference type="Gene3D" id="2.60.40.2030">
    <property type="match status" value="2"/>
</dbReference>
<reference evidence="7 8" key="1">
    <citation type="submission" date="2020-03" db="EMBL/GenBank/DDBJ databases">
        <title>Alteromonas ponticola sp. nov., isolated from seawater.</title>
        <authorList>
            <person name="Yoon J.-H."/>
            <person name="Kim Y.-O."/>
        </authorList>
    </citation>
    <scope>NUCLEOTIDE SEQUENCE [LARGE SCALE GENOMIC DNA]</scope>
    <source>
        <strain evidence="7 8">MYP5</strain>
    </source>
</reference>
<dbReference type="SUPFAM" id="SSF49299">
    <property type="entry name" value="PKD domain"/>
    <property type="match status" value="1"/>
</dbReference>
<dbReference type="PANTHER" id="PTHR38787">
    <property type="entry name" value="REGULATORY P DOMAIN-CONTAINING PROTEIN"/>
    <property type="match status" value="1"/>
</dbReference>
<evidence type="ECO:0000256" key="2">
    <source>
        <dbReference type="ARBA" id="ARBA00022737"/>
    </source>
</evidence>
<dbReference type="SMART" id="SM00237">
    <property type="entry name" value="Calx_beta"/>
    <property type="match status" value="2"/>
</dbReference>
<evidence type="ECO:0000259" key="6">
    <source>
        <dbReference type="SMART" id="SM00237"/>
    </source>
</evidence>
<dbReference type="Pfam" id="PF03160">
    <property type="entry name" value="Calx-beta"/>
    <property type="match status" value="2"/>
</dbReference>
<keyword evidence="1 5" id="KW-0732">Signal</keyword>
<dbReference type="Gene3D" id="2.60.40.10">
    <property type="entry name" value="Immunoglobulins"/>
    <property type="match status" value="1"/>
</dbReference>
<keyword evidence="2" id="KW-0677">Repeat</keyword>
<name>A0ABX1R1L9_9ALTE</name>
<feature type="signal peptide" evidence="5">
    <location>
        <begin position="1"/>
        <end position="27"/>
    </location>
</feature>
<keyword evidence="8" id="KW-1185">Reference proteome</keyword>
<proteinExistence type="predicted"/>
<comment type="caution">
    <text evidence="7">The sequence shown here is derived from an EMBL/GenBank/DDBJ whole genome shotgun (WGS) entry which is preliminary data.</text>
</comment>
<dbReference type="Pfam" id="PF22352">
    <property type="entry name" value="K319L-like_PKD"/>
    <property type="match status" value="1"/>
</dbReference>
<dbReference type="SUPFAM" id="SSF141072">
    <property type="entry name" value="CalX-like"/>
    <property type="match status" value="2"/>
</dbReference>
<dbReference type="InterPro" id="IPR038081">
    <property type="entry name" value="CalX-like_sf"/>
</dbReference>
<organism evidence="7 8">
    <name type="scientific">Alteromonas ponticola</name>
    <dbReference type="NCBI Taxonomy" id="2720613"/>
    <lineage>
        <taxon>Bacteria</taxon>
        <taxon>Pseudomonadati</taxon>
        <taxon>Pseudomonadota</taxon>
        <taxon>Gammaproteobacteria</taxon>
        <taxon>Alteromonadales</taxon>
        <taxon>Alteromonadaceae</taxon>
        <taxon>Alteromonas/Salinimonas group</taxon>
        <taxon>Alteromonas</taxon>
    </lineage>
</organism>
<dbReference type="InterPro" id="IPR013211">
    <property type="entry name" value="LVIVD"/>
</dbReference>
<dbReference type="SUPFAM" id="SSF75011">
    <property type="entry name" value="3-carboxy-cis,cis-mucoante lactonizing enzyme"/>
    <property type="match status" value="1"/>
</dbReference>
<feature type="domain" description="Calx-beta" evidence="6">
    <location>
        <begin position="552"/>
        <end position="646"/>
    </location>
</feature>
<feature type="chain" id="PRO_5045500434" evidence="5">
    <location>
        <begin position="28"/>
        <end position="922"/>
    </location>
</feature>
<keyword evidence="3" id="KW-0106">Calcium</keyword>
<dbReference type="EMBL" id="JAATNW010000002">
    <property type="protein sequence ID" value="NMH59352.1"/>
    <property type="molecule type" value="Genomic_DNA"/>
</dbReference>
<protein>
    <submittedName>
        <fullName evidence="7">Choice-of-anchor B family protein</fullName>
    </submittedName>
</protein>